<sequence>MLDCDITFSSTTLFTYTGGIPLNNKYDFETYALSAFGHGHCLYWVDNGQDIMTGDFDLGEYNRAISYNNELAGNLIMAESFSNGTCLYTNMVMDSSAYCANDTLVDVLLLSNSSLHSNGACADSSDLYLDILSFGNDTVNSIDLKWQVNGGAIQSQSWSGSLLPFDTLLNFYLGHYDFSADTNHYMIWIDQVNGGNLFNGQLDTIIHQFTTVPCTPNNIGVNNIMYFDSSLCYFQEDVEVELYNMGPNTISNCWIYYSVNDLFVDSVFWTGTLLPGESVSNIVLGSHSDFIGIQNFKIWSAMPNGVLDTYTLNDTTEYFYKGERLSGVYTVGDSLSDFVSLIEATKQLSTYGSCSDVTFNVKSGVYLDGIILDKVPVIDTSHSITIQSLAGNKDSVLIHYSLPTYNNAGLSSPALVDVNLTRHLTIKDLTFEYIQTDAFKKLVLLRDSVEFVHLKNIDFKTTDVLNQSYFTYGVYLYGGANTSSYNGDCRNILVDECTFTNFGYGIYVENTANTFINQAPLNLVIKNSKFFNQKRSAIKIDYGSQIQIGNNEFYATDFDFFDQPLVNLENVDDLNLNANKFKIDGEFNCLKIVDCEGTDSTGIWMTNNIFDARSDNFNKAFELDNSEYLHFLHNTVVYQNYDPSYSSSNLVFDLSNIDSFEVKNNIFTFNKKFINAYQSSLSSEDNLFFTPTNSGYSFGSINFNSFADVSDYLTNSGYDTNSIALNPMFSDSVLFKPTNVLINGVANYLPNVSLDFNGVVRDTLNPDLGALEFDVFNYNLGVNNSTLLDTSLCVGSNYNFSIPVTNFGSQIVDSFFVYINYENAFYDTLQIQQTLTPGTSSVVNLGLIPVQSGILSSLTITLVSPNGQIDQDGSNNTGEIVVHSRLSGAYTVGDVSSDFDHLLEALTYIQDYGVCGKVVLNLIDGIHSNQTNSPIELSPFLGMGSDSLIIQSLAQDSSAVTLFGEFGMFDFYRLKNVHFKYLTFFDPSYNQNGPNFTLGALMVRNVQHLSFTQCTFSGFYRLYMYTDNSIYSKLDSVFFDSCAFNNATSLRVGITISAEPSGFFKVSNSRFTGGTIQLEKIDSLVFYNSQLKNYSTTFKNFRKLGVWNNHFYSAISVLNQQDTALIYNNFFSSDERQLSLSGNGLKWVSHNNFRKTGTSLEGIVWLGGNSMTTQFPNVKIVNNIFKVDSGGFVYQGVLFNIQGLNWEIDKNIYHHVTDSFSEEYNVGQEIYKTYDEWKALGLDQNSYFVNPNYSSLIDLHVDNLAQADSAAELVDFVLTDIDGDLRNPLFPDIGADEFDVNYSTYRDLGIDSVISPSINSCWHNDSIHVLLRNYSQFTIDSFKVELRLFGRLIDSFWVYQSLPTQAQYVLKIKKFNFNTNTYYDFNVNISLPNGMYDHNSTNDDLQVEFHYLNQLEIEEQSLEDCDGGVKLAVPLHPDASYIWSTGSTDNAINTNVPGTYYCTMTLFNCTQTATKTLN</sequence>
<proteinExistence type="predicted"/>
<evidence type="ECO:0000313" key="1">
    <source>
        <dbReference type="EMBL" id="SFT65945.1"/>
    </source>
</evidence>
<dbReference type="EMBL" id="FPAS01000002">
    <property type="protein sequence ID" value="SFT65945.1"/>
    <property type="molecule type" value="Genomic_DNA"/>
</dbReference>
<dbReference type="STRING" id="477690.SAMN05216474_1607"/>
<dbReference type="SMART" id="SM00710">
    <property type="entry name" value="PbH1"/>
    <property type="match status" value="5"/>
</dbReference>
<dbReference type="InterPro" id="IPR011050">
    <property type="entry name" value="Pectin_lyase_fold/virulence"/>
</dbReference>
<gene>
    <name evidence="1" type="ORF">SAMN05216474_1607</name>
</gene>
<protein>
    <recommendedName>
        <fullName evidence="3">Right handed beta helix region</fullName>
    </recommendedName>
</protein>
<keyword evidence="2" id="KW-1185">Reference proteome</keyword>
<dbReference type="SUPFAM" id="SSF51126">
    <property type="entry name" value="Pectin lyase-like"/>
    <property type="match status" value="2"/>
</dbReference>
<organism evidence="1 2">
    <name type="scientific">Lishizhenia tianjinensis</name>
    <dbReference type="NCBI Taxonomy" id="477690"/>
    <lineage>
        <taxon>Bacteria</taxon>
        <taxon>Pseudomonadati</taxon>
        <taxon>Bacteroidota</taxon>
        <taxon>Flavobacteriia</taxon>
        <taxon>Flavobacteriales</taxon>
        <taxon>Crocinitomicaceae</taxon>
        <taxon>Lishizhenia</taxon>
    </lineage>
</organism>
<evidence type="ECO:0008006" key="3">
    <source>
        <dbReference type="Google" id="ProtNLM"/>
    </source>
</evidence>
<dbReference type="Proteomes" id="UP000236454">
    <property type="component" value="Unassembled WGS sequence"/>
</dbReference>
<accession>A0A1I6ZTL4</accession>
<reference evidence="1 2" key="1">
    <citation type="submission" date="2016-10" db="EMBL/GenBank/DDBJ databases">
        <authorList>
            <person name="de Groot N.N."/>
        </authorList>
    </citation>
    <scope>NUCLEOTIDE SEQUENCE [LARGE SCALE GENOMIC DNA]</scope>
    <source>
        <strain evidence="1 2">CGMCC 1.7005</strain>
    </source>
</reference>
<dbReference type="InterPro" id="IPR006626">
    <property type="entry name" value="PbH1"/>
</dbReference>
<evidence type="ECO:0000313" key="2">
    <source>
        <dbReference type="Proteomes" id="UP000236454"/>
    </source>
</evidence>
<name>A0A1I6ZTL4_9FLAO</name>